<organism evidence="1 2">
    <name type="scientific">Bacillus luti</name>
    <dbReference type="NCBI Taxonomy" id="2026191"/>
    <lineage>
        <taxon>Bacteria</taxon>
        <taxon>Bacillati</taxon>
        <taxon>Bacillota</taxon>
        <taxon>Bacilli</taxon>
        <taxon>Bacillales</taxon>
        <taxon>Bacillaceae</taxon>
        <taxon>Bacillus</taxon>
        <taxon>Bacillus cereus group</taxon>
    </lineage>
</organism>
<comment type="caution">
    <text evidence="1">The sequence shown here is derived from an EMBL/GenBank/DDBJ whole genome shotgun (WGS) entry which is preliminary data.</text>
</comment>
<dbReference type="Proteomes" id="UP000470409">
    <property type="component" value="Unassembled WGS sequence"/>
</dbReference>
<protein>
    <submittedName>
        <fullName evidence="1">Disulfide bond formation protein DsbA</fullName>
    </submittedName>
</protein>
<dbReference type="AlphaFoldDB" id="A0A7V7V5N5"/>
<gene>
    <name evidence="1" type="ORF">F8163_08465</name>
</gene>
<name>A0A7V7V5N5_9BACI</name>
<proteinExistence type="predicted"/>
<evidence type="ECO:0000313" key="1">
    <source>
        <dbReference type="EMBL" id="KAB2444056.1"/>
    </source>
</evidence>
<accession>A0A7V7V5N5</accession>
<evidence type="ECO:0000313" key="2">
    <source>
        <dbReference type="Proteomes" id="UP000470409"/>
    </source>
</evidence>
<sequence length="29" mass="3434">MSKINDYWYPQVIGEMNDDQIQLFKANGD</sequence>
<dbReference type="EMBL" id="WBPG01000010">
    <property type="protein sequence ID" value="KAB2444056.1"/>
    <property type="molecule type" value="Genomic_DNA"/>
</dbReference>
<reference evidence="1 2" key="1">
    <citation type="submission" date="2019-10" db="EMBL/GenBank/DDBJ databases">
        <title>Bacillus from the desert of Cuatro Cinegas, Coahuila.</title>
        <authorList>
            <person name="Olmedo-Alvarez G."/>
            <person name="Saldana S."/>
            <person name="Barcelo D."/>
        </authorList>
    </citation>
    <scope>NUCLEOTIDE SEQUENCE [LARGE SCALE GENOMIC DNA]</scope>
    <source>
        <strain evidence="1 2">CH155b_5T</strain>
    </source>
</reference>
<feature type="non-terminal residue" evidence="1">
    <location>
        <position position="29"/>
    </location>
</feature>